<evidence type="ECO:0000256" key="1">
    <source>
        <dbReference type="SAM" id="Phobius"/>
    </source>
</evidence>
<dbReference type="EMBL" id="ML120354">
    <property type="protein sequence ID" value="RPB05049.1"/>
    <property type="molecule type" value="Genomic_DNA"/>
</dbReference>
<protein>
    <submittedName>
        <fullName evidence="2">Uncharacterized protein</fullName>
    </submittedName>
</protein>
<keyword evidence="1" id="KW-0472">Membrane</keyword>
<keyword evidence="1" id="KW-1133">Transmembrane helix</keyword>
<name>A0A3N4K6R3_9PEZI</name>
<reference evidence="2 3" key="1">
    <citation type="journal article" date="2018" name="Nat. Ecol. Evol.">
        <title>Pezizomycetes genomes reveal the molecular basis of ectomycorrhizal truffle lifestyle.</title>
        <authorList>
            <person name="Murat C."/>
            <person name="Payen T."/>
            <person name="Noel B."/>
            <person name="Kuo A."/>
            <person name="Morin E."/>
            <person name="Chen J."/>
            <person name="Kohler A."/>
            <person name="Krizsan K."/>
            <person name="Balestrini R."/>
            <person name="Da Silva C."/>
            <person name="Montanini B."/>
            <person name="Hainaut M."/>
            <person name="Levati E."/>
            <person name="Barry K.W."/>
            <person name="Belfiori B."/>
            <person name="Cichocki N."/>
            <person name="Clum A."/>
            <person name="Dockter R.B."/>
            <person name="Fauchery L."/>
            <person name="Guy J."/>
            <person name="Iotti M."/>
            <person name="Le Tacon F."/>
            <person name="Lindquist E.A."/>
            <person name="Lipzen A."/>
            <person name="Malagnac F."/>
            <person name="Mello A."/>
            <person name="Molinier V."/>
            <person name="Miyauchi S."/>
            <person name="Poulain J."/>
            <person name="Riccioni C."/>
            <person name="Rubini A."/>
            <person name="Sitrit Y."/>
            <person name="Splivallo R."/>
            <person name="Traeger S."/>
            <person name="Wang M."/>
            <person name="Zifcakova L."/>
            <person name="Wipf D."/>
            <person name="Zambonelli A."/>
            <person name="Paolocci F."/>
            <person name="Nowrousian M."/>
            <person name="Ottonello S."/>
            <person name="Baldrian P."/>
            <person name="Spatafora J.W."/>
            <person name="Henrissat B."/>
            <person name="Nagy L.G."/>
            <person name="Aury J.M."/>
            <person name="Wincker P."/>
            <person name="Grigoriev I.V."/>
            <person name="Bonfante P."/>
            <person name="Martin F.M."/>
        </authorList>
    </citation>
    <scope>NUCLEOTIDE SEQUENCE [LARGE SCALE GENOMIC DNA]</scope>
    <source>
        <strain evidence="2 3">120613-1</strain>
    </source>
</reference>
<keyword evidence="3" id="KW-1185">Reference proteome</keyword>
<evidence type="ECO:0000313" key="2">
    <source>
        <dbReference type="EMBL" id="RPB05049.1"/>
    </source>
</evidence>
<keyword evidence="1" id="KW-0812">Transmembrane</keyword>
<evidence type="ECO:0000313" key="3">
    <source>
        <dbReference type="Proteomes" id="UP000276215"/>
    </source>
</evidence>
<organism evidence="2 3">
    <name type="scientific">Choiromyces venosus 120613-1</name>
    <dbReference type="NCBI Taxonomy" id="1336337"/>
    <lineage>
        <taxon>Eukaryota</taxon>
        <taxon>Fungi</taxon>
        <taxon>Dikarya</taxon>
        <taxon>Ascomycota</taxon>
        <taxon>Pezizomycotina</taxon>
        <taxon>Pezizomycetes</taxon>
        <taxon>Pezizales</taxon>
        <taxon>Tuberaceae</taxon>
        <taxon>Choiromyces</taxon>
    </lineage>
</organism>
<dbReference type="AlphaFoldDB" id="A0A3N4K6R3"/>
<accession>A0A3N4K6R3</accession>
<dbReference type="Proteomes" id="UP000276215">
    <property type="component" value="Unassembled WGS sequence"/>
</dbReference>
<feature type="transmembrane region" description="Helical" evidence="1">
    <location>
        <begin position="12"/>
        <end position="39"/>
    </location>
</feature>
<proteinExistence type="predicted"/>
<sequence>MFNPPFVLFTPLLFSLFSFLSVFLFPPPFHGLIASPVLVKTMKGQKYRMLAT</sequence>
<gene>
    <name evidence="2" type="ORF">L873DRAFT_1797997</name>
</gene>